<evidence type="ECO:0000259" key="2">
    <source>
        <dbReference type="PROSITE" id="PS50887"/>
    </source>
</evidence>
<dbReference type="Proteomes" id="UP000199391">
    <property type="component" value="Unassembled WGS sequence"/>
</dbReference>
<feature type="domain" description="GGDEF" evidence="2">
    <location>
        <begin position="365"/>
        <end position="498"/>
    </location>
</feature>
<protein>
    <submittedName>
        <fullName evidence="3">Diguanylate cyclase (GGDEF) domain-containing protein</fullName>
    </submittedName>
</protein>
<dbReference type="Gene3D" id="3.30.450.40">
    <property type="match status" value="1"/>
</dbReference>
<organism evidence="3 4">
    <name type="scientific">Pseudoduganella namucuonensis</name>
    <dbReference type="NCBI Taxonomy" id="1035707"/>
    <lineage>
        <taxon>Bacteria</taxon>
        <taxon>Pseudomonadati</taxon>
        <taxon>Pseudomonadota</taxon>
        <taxon>Betaproteobacteria</taxon>
        <taxon>Burkholderiales</taxon>
        <taxon>Oxalobacteraceae</taxon>
        <taxon>Telluria group</taxon>
        <taxon>Pseudoduganella</taxon>
    </lineage>
</organism>
<dbReference type="Gene3D" id="3.30.450.20">
    <property type="entry name" value="PAS domain"/>
    <property type="match status" value="1"/>
</dbReference>
<dbReference type="AlphaFoldDB" id="A0A1I7LXJ9"/>
<feature type="domain" description="EAL" evidence="1">
    <location>
        <begin position="510"/>
        <end position="764"/>
    </location>
</feature>
<proteinExistence type="predicted"/>
<keyword evidence="4" id="KW-1185">Reference proteome</keyword>
<dbReference type="EMBL" id="FPBO01000042">
    <property type="protein sequence ID" value="SFV14379.1"/>
    <property type="molecule type" value="Genomic_DNA"/>
</dbReference>
<dbReference type="SMART" id="SM00267">
    <property type="entry name" value="GGDEF"/>
    <property type="match status" value="1"/>
</dbReference>
<dbReference type="InterPro" id="IPR035965">
    <property type="entry name" value="PAS-like_dom_sf"/>
</dbReference>
<dbReference type="InterPro" id="IPR035919">
    <property type="entry name" value="EAL_sf"/>
</dbReference>
<name>A0A1I7LXJ9_9BURK</name>
<evidence type="ECO:0000313" key="3">
    <source>
        <dbReference type="EMBL" id="SFV14379.1"/>
    </source>
</evidence>
<dbReference type="RefSeq" id="WP_177307636.1">
    <property type="nucleotide sequence ID" value="NZ_FPBO01000042.1"/>
</dbReference>
<dbReference type="PROSITE" id="PS50883">
    <property type="entry name" value="EAL"/>
    <property type="match status" value="1"/>
</dbReference>
<accession>A0A1I7LXJ9</accession>
<evidence type="ECO:0000259" key="1">
    <source>
        <dbReference type="PROSITE" id="PS50883"/>
    </source>
</evidence>
<dbReference type="Gene3D" id="3.30.70.270">
    <property type="match status" value="1"/>
</dbReference>
<dbReference type="Pfam" id="PF00990">
    <property type="entry name" value="GGDEF"/>
    <property type="match status" value="1"/>
</dbReference>
<dbReference type="InterPro" id="IPR029787">
    <property type="entry name" value="Nucleotide_cyclase"/>
</dbReference>
<dbReference type="SUPFAM" id="SSF55073">
    <property type="entry name" value="Nucleotide cyclase"/>
    <property type="match status" value="1"/>
</dbReference>
<reference evidence="4" key="1">
    <citation type="submission" date="2016-10" db="EMBL/GenBank/DDBJ databases">
        <authorList>
            <person name="Varghese N."/>
            <person name="Submissions S."/>
        </authorList>
    </citation>
    <scope>NUCLEOTIDE SEQUENCE [LARGE SCALE GENOMIC DNA]</scope>
    <source>
        <strain evidence="4">CGMCC 1.11014</strain>
    </source>
</reference>
<dbReference type="InterPro" id="IPR029016">
    <property type="entry name" value="GAF-like_dom_sf"/>
</dbReference>
<dbReference type="GO" id="GO:0071111">
    <property type="term" value="F:cyclic-guanylate-specific phosphodiesterase activity"/>
    <property type="evidence" value="ECO:0007669"/>
    <property type="project" value="InterPro"/>
</dbReference>
<dbReference type="InterPro" id="IPR000160">
    <property type="entry name" value="GGDEF_dom"/>
</dbReference>
<gene>
    <name evidence="3" type="ORF">SAMN05216552_10426</name>
</gene>
<dbReference type="CDD" id="cd01948">
    <property type="entry name" value="EAL"/>
    <property type="match status" value="1"/>
</dbReference>
<evidence type="ECO:0000313" key="4">
    <source>
        <dbReference type="Proteomes" id="UP000199391"/>
    </source>
</evidence>
<dbReference type="SUPFAM" id="SSF55785">
    <property type="entry name" value="PYP-like sensor domain (PAS domain)"/>
    <property type="match status" value="1"/>
</dbReference>
<dbReference type="InterPro" id="IPR043128">
    <property type="entry name" value="Rev_trsase/Diguanyl_cyclase"/>
</dbReference>
<dbReference type="PROSITE" id="PS50887">
    <property type="entry name" value="GGDEF"/>
    <property type="match status" value="1"/>
</dbReference>
<dbReference type="InterPro" id="IPR050706">
    <property type="entry name" value="Cyclic-di-GMP_PDE-like"/>
</dbReference>
<dbReference type="NCBIfam" id="TIGR00254">
    <property type="entry name" value="GGDEF"/>
    <property type="match status" value="1"/>
</dbReference>
<dbReference type="STRING" id="1035707.SAMN05216552_10426"/>
<dbReference type="PANTHER" id="PTHR33121:SF79">
    <property type="entry name" value="CYCLIC DI-GMP PHOSPHODIESTERASE PDED-RELATED"/>
    <property type="match status" value="1"/>
</dbReference>
<dbReference type="Pfam" id="PF00563">
    <property type="entry name" value="EAL"/>
    <property type="match status" value="1"/>
</dbReference>
<dbReference type="SUPFAM" id="SSF141868">
    <property type="entry name" value="EAL domain-like"/>
    <property type="match status" value="1"/>
</dbReference>
<sequence>MDKCARQGDAAMTVTTLGERQPPASEAGDMWRIMREQALRSNAVDEAAGLGRWWFEHTHARLYLSTVAASLLGIAAGASHSVAATLEHVVPHDAERVLAAFGAINAERADVACEFRVSEPGQGIRWLRLRSVASEGACIVTGMVTDITAAKQAAMRERFSFAFTQYLIGTDTFDAAINKIIQLVCDELGWDWGAFWALEEHDDRADILRCRHVWHAPDRDYTQLRAVTTATAVDTRHGLLGQVWNGQAQWVDVRQAGEDAPRLSSAARCGLQSGYFFPVTYTAADGRLHSAGILEFFSSEPRQREAQLPGLAESISALIAQTAQRMAQQERMRVLAQTDEMTGLVNRAHFHYLLDRACEESPAGGSFGVLYIDLDQFKPINDAFGHAAGNVVLCEFANRLRALAPEGAVVARLGGDEFAMMTQQGASAAQIETLAEQVGQCARERFAYLCHELSVSASIGISQYPLHGRSTAQLLHAADAAMYLSKRNGRNRVSHYSGDQGAQQDVLARQLILLSELHDAYARNEFFLEYQPIMDAHGEALTAVEALIRWRKADGTVVPPDQFIPIAEQSRLIVHLGRWVLQQVCRDLPRMQAAGMGKVRVHINMAAPEFLDGELPAELIAIVRAARVDPGCLQLELTESVVMTRIEKSLPIMRKLAQLGFEISLDDFGMGYSSLSMLKTLPIASLKIDRLFLEGVPHNRDDCAIVRTMLDLGRNMKLRVIAEGVETDAQLGYLRQFGCTLVQGYLLGRPMGLAALISRHGAAAPAKDA</sequence>
<dbReference type="CDD" id="cd01949">
    <property type="entry name" value="GGDEF"/>
    <property type="match status" value="1"/>
</dbReference>
<dbReference type="PANTHER" id="PTHR33121">
    <property type="entry name" value="CYCLIC DI-GMP PHOSPHODIESTERASE PDEF"/>
    <property type="match status" value="1"/>
</dbReference>
<dbReference type="Gene3D" id="3.20.20.450">
    <property type="entry name" value="EAL domain"/>
    <property type="match status" value="1"/>
</dbReference>
<dbReference type="SUPFAM" id="SSF55781">
    <property type="entry name" value="GAF domain-like"/>
    <property type="match status" value="1"/>
</dbReference>
<dbReference type="InterPro" id="IPR001633">
    <property type="entry name" value="EAL_dom"/>
</dbReference>
<dbReference type="SMART" id="SM00052">
    <property type="entry name" value="EAL"/>
    <property type="match status" value="1"/>
</dbReference>